<gene>
    <name evidence="1" type="ORF">BDV98DRAFT_564832</name>
</gene>
<dbReference type="Proteomes" id="UP000305067">
    <property type="component" value="Unassembled WGS sequence"/>
</dbReference>
<evidence type="ECO:0000313" key="2">
    <source>
        <dbReference type="Proteomes" id="UP000305067"/>
    </source>
</evidence>
<evidence type="ECO:0000313" key="1">
    <source>
        <dbReference type="EMBL" id="TFL02784.1"/>
    </source>
</evidence>
<keyword evidence="2" id="KW-1185">Reference proteome</keyword>
<proteinExistence type="predicted"/>
<protein>
    <submittedName>
        <fullName evidence="1">Uncharacterized protein</fullName>
    </submittedName>
</protein>
<dbReference type="OrthoDB" id="2212237at2759"/>
<reference evidence="1 2" key="1">
    <citation type="journal article" date="2019" name="Nat. Ecol. Evol.">
        <title>Megaphylogeny resolves global patterns of mushroom evolution.</title>
        <authorList>
            <person name="Varga T."/>
            <person name="Krizsan K."/>
            <person name="Foldi C."/>
            <person name="Dima B."/>
            <person name="Sanchez-Garcia M."/>
            <person name="Sanchez-Ramirez S."/>
            <person name="Szollosi G.J."/>
            <person name="Szarkandi J.G."/>
            <person name="Papp V."/>
            <person name="Albert L."/>
            <person name="Andreopoulos W."/>
            <person name="Angelini C."/>
            <person name="Antonin V."/>
            <person name="Barry K.W."/>
            <person name="Bougher N.L."/>
            <person name="Buchanan P."/>
            <person name="Buyck B."/>
            <person name="Bense V."/>
            <person name="Catcheside P."/>
            <person name="Chovatia M."/>
            <person name="Cooper J."/>
            <person name="Damon W."/>
            <person name="Desjardin D."/>
            <person name="Finy P."/>
            <person name="Geml J."/>
            <person name="Haridas S."/>
            <person name="Hughes K."/>
            <person name="Justo A."/>
            <person name="Karasinski D."/>
            <person name="Kautmanova I."/>
            <person name="Kiss B."/>
            <person name="Kocsube S."/>
            <person name="Kotiranta H."/>
            <person name="LaButti K.M."/>
            <person name="Lechner B.E."/>
            <person name="Liimatainen K."/>
            <person name="Lipzen A."/>
            <person name="Lukacs Z."/>
            <person name="Mihaltcheva S."/>
            <person name="Morgado L.N."/>
            <person name="Niskanen T."/>
            <person name="Noordeloos M.E."/>
            <person name="Ohm R.A."/>
            <person name="Ortiz-Santana B."/>
            <person name="Ovrebo C."/>
            <person name="Racz N."/>
            <person name="Riley R."/>
            <person name="Savchenko A."/>
            <person name="Shiryaev A."/>
            <person name="Soop K."/>
            <person name="Spirin V."/>
            <person name="Szebenyi C."/>
            <person name="Tomsovsky M."/>
            <person name="Tulloss R.E."/>
            <person name="Uehling J."/>
            <person name="Grigoriev I.V."/>
            <person name="Vagvolgyi C."/>
            <person name="Papp T."/>
            <person name="Martin F.M."/>
            <person name="Miettinen O."/>
            <person name="Hibbett D.S."/>
            <person name="Nagy L.G."/>
        </authorList>
    </citation>
    <scope>NUCLEOTIDE SEQUENCE [LARGE SCALE GENOMIC DNA]</scope>
    <source>
        <strain evidence="1 2">CBS 309.79</strain>
    </source>
</reference>
<dbReference type="EMBL" id="ML178821">
    <property type="protein sequence ID" value="TFL02784.1"/>
    <property type="molecule type" value="Genomic_DNA"/>
</dbReference>
<name>A0A5C3QWQ0_9AGAR</name>
<dbReference type="AlphaFoldDB" id="A0A5C3QWQ0"/>
<sequence>MTNNYNYPIDSETARPPAFVAKYCTKCGKDLKTNADTHTSTGGDSVECEKCSPIHTAPGRTGMARHIRLPQP</sequence>
<accession>A0A5C3QWQ0</accession>
<organism evidence="1 2">
    <name type="scientific">Pterulicium gracile</name>
    <dbReference type="NCBI Taxonomy" id="1884261"/>
    <lineage>
        <taxon>Eukaryota</taxon>
        <taxon>Fungi</taxon>
        <taxon>Dikarya</taxon>
        <taxon>Basidiomycota</taxon>
        <taxon>Agaricomycotina</taxon>
        <taxon>Agaricomycetes</taxon>
        <taxon>Agaricomycetidae</taxon>
        <taxon>Agaricales</taxon>
        <taxon>Pleurotineae</taxon>
        <taxon>Pterulaceae</taxon>
        <taxon>Pterulicium</taxon>
    </lineage>
</organism>